<evidence type="ECO:0000313" key="4">
    <source>
        <dbReference type="Proteomes" id="UP000003160"/>
    </source>
</evidence>
<dbReference type="AlphaFoldDB" id="D1PYM2"/>
<dbReference type="Pfam" id="PF02638">
    <property type="entry name" value="GHL10"/>
    <property type="match status" value="2"/>
</dbReference>
<keyword evidence="4" id="KW-1185">Reference proteome</keyword>
<dbReference type="PANTHER" id="PTHR43405">
    <property type="entry name" value="GLYCOSYL HYDROLASE DIGH"/>
    <property type="match status" value="1"/>
</dbReference>
<name>D1PYM2_9BACT</name>
<dbReference type="SUPFAM" id="SSF51445">
    <property type="entry name" value="(Trans)glycosidases"/>
    <property type="match status" value="1"/>
</dbReference>
<gene>
    <name evidence="3" type="ORF">HMPREF0645_2057</name>
</gene>
<accession>D1PYM2</accession>
<dbReference type="InterPro" id="IPR052177">
    <property type="entry name" value="Divisome_Glycosyl_Hydrolase"/>
</dbReference>
<reference evidence="3 4" key="1">
    <citation type="submission" date="2009-10" db="EMBL/GenBank/DDBJ databases">
        <authorList>
            <person name="Qin X."/>
            <person name="Bachman B."/>
            <person name="Battles P."/>
            <person name="Bell A."/>
            <person name="Bess C."/>
            <person name="Bickham C."/>
            <person name="Chaboub L."/>
            <person name="Chen D."/>
            <person name="Coyle M."/>
            <person name="Deiros D.R."/>
            <person name="Dinh H."/>
            <person name="Forbes L."/>
            <person name="Fowler G."/>
            <person name="Francisco L."/>
            <person name="Fu Q."/>
            <person name="Gubbala S."/>
            <person name="Hale W."/>
            <person name="Han Y."/>
            <person name="Hemphill L."/>
            <person name="Highlander S.K."/>
            <person name="Hirani K."/>
            <person name="Hogues M."/>
            <person name="Jackson L."/>
            <person name="Jakkamsetti A."/>
            <person name="Javaid M."/>
            <person name="Jiang H."/>
            <person name="Korchina V."/>
            <person name="Kovar C."/>
            <person name="Lara F."/>
            <person name="Lee S."/>
            <person name="Mata R."/>
            <person name="Mathew T."/>
            <person name="Moen C."/>
            <person name="Morales K."/>
            <person name="Munidasa M."/>
            <person name="Nazareth L."/>
            <person name="Ngo R."/>
            <person name="Nguyen L."/>
            <person name="Okwuonu G."/>
            <person name="Ongeri F."/>
            <person name="Patil S."/>
            <person name="Petrosino J."/>
            <person name="Pham C."/>
            <person name="Pham P."/>
            <person name="Pu L.-L."/>
            <person name="Puazo M."/>
            <person name="Raj R."/>
            <person name="Reid J."/>
            <person name="Rouhana J."/>
            <person name="Saada N."/>
            <person name="Shang Y."/>
            <person name="Simmons D."/>
            <person name="Thornton R."/>
            <person name="Warren J."/>
            <person name="Weissenberger G."/>
            <person name="Zhang J."/>
            <person name="Zhang L."/>
            <person name="Zhou C."/>
            <person name="Zhu D."/>
            <person name="Muzny D."/>
            <person name="Worley K."/>
            <person name="Gibbs R."/>
        </authorList>
    </citation>
    <scope>NUCLEOTIDE SEQUENCE [LARGE SCALE GENOMIC DNA]</scope>
    <source>
        <strain evidence="3 4">DSM 17361</strain>
    </source>
</reference>
<evidence type="ECO:0000256" key="1">
    <source>
        <dbReference type="ARBA" id="ARBA00022729"/>
    </source>
</evidence>
<sequence length="545" mass="62837">MNRRFVITLYIFFSWITLLAQSGVTPKHEVRAVWLTTIGGLDWPHNYARNQYGIEKQKSELRTLLDLYQRAGINTILMQTRVRGTTIYPSRLEPWDGCLSGNPGQSPGYDALQFAIDECHKRGMEFHAWVVTIPVGKWNKLGCQRLRRKHPSLIKKIGPDGYMNPEDPRTASYLADICDEITQNYDIDGIHLDYIRYPETWKIRISRDQGRRNITNIVSAIHNKVKLRKPWVKISCSPIGKFNDLSRYWSHGWNAYTKVCQDAQGWLRNGLMDQLYPMMYFRNDQFFPFAIDWAEQSHGRTVAPGLGIYFLNPREGNWKLSDITRELHVLRQYRLGQAYFRGKFLTDNDQGIYDFVSQFNRSPALVPPITWSGQPEPQAPSHIDLYKDGMKWDGSTPYYNIYSSRTWPVDTDNPENLIAIRRKGTSLSIQTGNRYFAITGMDRYGKESSARQSHNIPEVKTIDVPLLKCNGTWLTLPPKDKGLDAKLLVVETLQGSVIATRTYQEKSVNVSNIPNGFYVLKSLGRKGVTHRLGFFTVKRNLPTHF</sequence>
<dbReference type="Gene3D" id="3.20.20.80">
    <property type="entry name" value="Glycosidases"/>
    <property type="match status" value="1"/>
</dbReference>
<dbReference type="RefSeq" id="WP_007174160.1">
    <property type="nucleotide sequence ID" value="NZ_GG704781.1"/>
</dbReference>
<organism evidence="3 4">
    <name type="scientific">Hallella bergensis DSM 17361</name>
    <dbReference type="NCBI Taxonomy" id="585502"/>
    <lineage>
        <taxon>Bacteria</taxon>
        <taxon>Pseudomonadati</taxon>
        <taxon>Bacteroidota</taxon>
        <taxon>Bacteroidia</taxon>
        <taxon>Bacteroidales</taxon>
        <taxon>Prevotellaceae</taxon>
        <taxon>Hallella</taxon>
    </lineage>
</organism>
<evidence type="ECO:0000313" key="3">
    <source>
        <dbReference type="EMBL" id="EFA43567.1"/>
    </source>
</evidence>
<evidence type="ECO:0000259" key="2">
    <source>
        <dbReference type="Pfam" id="PF02638"/>
    </source>
</evidence>
<feature type="domain" description="Glycosyl hydrolase-like 10" evidence="2">
    <location>
        <begin position="211"/>
        <end position="304"/>
    </location>
</feature>
<feature type="domain" description="Glycosyl hydrolase-like 10" evidence="2">
    <location>
        <begin position="29"/>
        <end position="199"/>
    </location>
</feature>
<dbReference type="HOGENOM" id="CLU_019247_3_0_10"/>
<dbReference type="PANTHER" id="PTHR43405:SF1">
    <property type="entry name" value="GLYCOSYL HYDROLASE DIGH"/>
    <property type="match status" value="1"/>
</dbReference>
<dbReference type="EMBL" id="ACKS01000078">
    <property type="protein sequence ID" value="EFA43567.1"/>
    <property type="molecule type" value="Genomic_DNA"/>
</dbReference>
<dbReference type="eggNOG" id="COG1649">
    <property type="taxonomic scope" value="Bacteria"/>
</dbReference>
<dbReference type="OrthoDB" id="9773203at2"/>
<keyword evidence="1" id="KW-0732">Signal</keyword>
<dbReference type="Proteomes" id="UP000003160">
    <property type="component" value="Unassembled WGS sequence"/>
</dbReference>
<dbReference type="InterPro" id="IPR017853">
    <property type="entry name" value="GH"/>
</dbReference>
<dbReference type="InterPro" id="IPR003790">
    <property type="entry name" value="GHL10"/>
</dbReference>
<proteinExistence type="predicted"/>
<protein>
    <recommendedName>
        <fullName evidence="2">Glycosyl hydrolase-like 10 domain-containing protein</fullName>
    </recommendedName>
</protein>
<comment type="caution">
    <text evidence="3">The sequence shown here is derived from an EMBL/GenBank/DDBJ whole genome shotgun (WGS) entry which is preliminary data.</text>
</comment>